<accession>T0LRL4</accession>
<dbReference type="STRING" id="1237896.T0LRL4"/>
<feature type="region of interest" description="Disordered" evidence="1">
    <location>
        <begin position="903"/>
        <end position="942"/>
    </location>
</feature>
<dbReference type="Proteomes" id="UP000015530">
    <property type="component" value="Unassembled WGS sequence"/>
</dbReference>
<feature type="compositionally biased region" description="Polar residues" evidence="1">
    <location>
        <begin position="39"/>
        <end position="53"/>
    </location>
</feature>
<feature type="region of interest" description="Disordered" evidence="1">
    <location>
        <begin position="725"/>
        <end position="767"/>
    </location>
</feature>
<evidence type="ECO:0008006" key="4">
    <source>
        <dbReference type="Google" id="ProtNLM"/>
    </source>
</evidence>
<organism evidence="2 3">
    <name type="scientific">Colletotrichum gloeosporioides (strain Cg-14)</name>
    <name type="common">Anthracnose fungus</name>
    <name type="synonym">Glomerella cingulata</name>
    <dbReference type="NCBI Taxonomy" id="1237896"/>
    <lineage>
        <taxon>Eukaryota</taxon>
        <taxon>Fungi</taxon>
        <taxon>Dikarya</taxon>
        <taxon>Ascomycota</taxon>
        <taxon>Pezizomycotina</taxon>
        <taxon>Sordariomycetes</taxon>
        <taxon>Hypocreomycetidae</taxon>
        <taxon>Glomerellales</taxon>
        <taxon>Glomerellaceae</taxon>
        <taxon>Colletotrichum</taxon>
        <taxon>Colletotrichum gloeosporioides species complex</taxon>
    </lineage>
</organism>
<feature type="compositionally biased region" description="Polar residues" evidence="1">
    <location>
        <begin position="623"/>
        <end position="638"/>
    </location>
</feature>
<feature type="compositionally biased region" description="Basic and acidic residues" evidence="1">
    <location>
        <begin position="178"/>
        <end position="187"/>
    </location>
</feature>
<feature type="compositionally biased region" description="Polar residues" evidence="1">
    <location>
        <begin position="1"/>
        <end position="20"/>
    </location>
</feature>
<feature type="region of interest" description="Disordered" evidence="1">
    <location>
        <begin position="623"/>
        <end position="713"/>
    </location>
</feature>
<evidence type="ECO:0000313" key="3">
    <source>
        <dbReference type="Proteomes" id="UP000015530"/>
    </source>
</evidence>
<reference evidence="3" key="1">
    <citation type="journal article" date="2013" name="Mol. Plant Microbe Interact.">
        <title>Global aspects of pacC regulation of pathogenicity genes in Colletotrichum gloeosporioides as revealed by transcriptome analysis.</title>
        <authorList>
            <person name="Alkan N."/>
            <person name="Meng X."/>
            <person name="Friedlander G."/>
            <person name="Reuveni E."/>
            <person name="Sukno S."/>
            <person name="Sherman A."/>
            <person name="Thon M."/>
            <person name="Fluhr R."/>
            <person name="Prusky D."/>
        </authorList>
    </citation>
    <scope>NUCLEOTIDE SEQUENCE [LARGE SCALE GENOMIC DNA]</scope>
    <source>
        <strain evidence="3">Cg-14</strain>
    </source>
</reference>
<feature type="compositionally biased region" description="Basic and acidic residues" evidence="1">
    <location>
        <begin position="131"/>
        <end position="142"/>
    </location>
</feature>
<feature type="region of interest" description="Disordered" evidence="1">
    <location>
        <begin position="837"/>
        <end position="869"/>
    </location>
</feature>
<feature type="compositionally biased region" description="Polar residues" evidence="1">
    <location>
        <begin position="734"/>
        <end position="767"/>
    </location>
</feature>
<dbReference type="eggNOG" id="ENOG502T61C">
    <property type="taxonomic scope" value="Eukaryota"/>
</dbReference>
<protein>
    <recommendedName>
        <fullName evidence="4">C2H2-type domain-containing protein</fullName>
    </recommendedName>
</protein>
<dbReference type="AlphaFoldDB" id="T0LRL4"/>
<proteinExistence type="predicted"/>
<feature type="compositionally biased region" description="Pro residues" evidence="1">
    <location>
        <begin position="928"/>
        <end position="940"/>
    </location>
</feature>
<gene>
    <name evidence="2" type="ORF">CGLO_09655</name>
</gene>
<feature type="region of interest" description="Disordered" evidence="1">
    <location>
        <begin position="1"/>
        <end position="264"/>
    </location>
</feature>
<dbReference type="OrthoDB" id="610608at2759"/>
<feature type="compositionally biased region" description="Basic and acidic residues" evidence="1">
    <location>
        <begin position="374"/>
        <end position="392"/>
    </location>
</feature>
<dbReference type="Gene3D" id="3.30.160.60">
    <property type="entry name" value="Classic Zinc Finger"/>
    <property type="match status" value="1"/>
</dbReference>
<dbReference type="OMA" id="MCDPRSE"/>
<dbReference type="EMBL" id="AMYD01001944">
    <property type="protein sequence ID" value="EQB50865.1"/>
    <property type="molecule type" value="Genomic_DNA"/>
</dbReference>
<evidence type="ECO:0000313" key="2">
    <source>
        <dbReference type="EMBL" id="EQB50865.1"/>
    </source>
</evidence>
<feature type="region of interest" description="Disordered" evidence="1">
    <location>
        <begin position="373"/>
        <end position="392"/>
    </location>
</feature>
<dbReference type="HOGENOM" id="CLU_014305_0_0_1"/>
<comment type="caution">
    <text evidence="2">The sequence shown here is derived from an EMBL/GenBank/DDBJ whole genome shotgun (WGS) entry which is preliminary data.</text>
</comment>
<sequence>MTSPFWHTQHGVSSPLWQTQPKPPRRPERPERPARPDTPASNPTPHPRSSTPGRRTRVETQYRPPVPTNRPPIRSRYTAPEDESRPNPNASSMLPRRASGSPGRVYSSSTQPYECRSPVMTLRILSPSRHGARDERERDGQENRPVQEVVEPPLPSPGLARSKLTSPKRRRLPLRDSILLKRKDSPDSSKVTTPTRESMPVKAPETPEQQVAVRGSLPPTPSTPSKSRLKGFPRLGSFYRESKPPPPPEYRQSEQFPPRKEVPVPEINKKLPVLPSDGPAADAGGTLVSRISTMILDEGIGAGADRSSAALKVWDAVAKCLDGIANASTTETASKPSKDDFVPDKVSQNTPAPASKSIHPWPLEAWGLRHNQKHNNDSRRVGEGPKEGEGDVKIDAMPKAAPVVDVQQARTTTTALPCPFRTRNPARFNVSDSWHCAQGQWKSLSDLQQHITRHHRHTSDSQLFQCPRCDKGFPEPNAFKEHLMLPREQMCDPRSEAVSPSSDPEDGITAGRARTLSEGVEAGKIRSWDDLWKCLFPDDRIVPRPAILPAIELPQVEQEVFTSANMSTLKASLEERLKFLASQSANSDLLSAQIPVITGSLSLAVEAHLRSVFIACRTQPPSRVVNRSRSASQTQDAPNNRPRKLSTASSAAGVRNLFEPPENHRRPPLTETRSFTRDPATRPHIPTQRRSLSEGSPKAKLPPRTTNLPIPATLTIPFPRISALTEHSDAGPEGNTSPKGTSSDAEYSSGVESNPTSAGGLRDSNNTDIRCSKCNMRPSLRPNEDVFCDPRLSAAPSTHTAPHTTDSSCRFSDSGIGILCRNCRMLEELINSYSRASLQSADSSRPPAHGTTGPESKSQEEVEEEPSARLVAPFSFSPDLSVSIDENDEETLFDLMLDSSAAYSEGGGGGADGQQQQRKTQALVSSPMFPPPTQDLPPSPYGKKYDRHGGHDGGFFCTSSGVFGVFVGAADVLGQIGMTKLS</sequence>
<name>T0LRL4_COLGC</name>
<feature type="compositionally biased region" description="Basic and acidic residues" evidence="1">
    <location>
        <begin position="25"/>
        <end position="35"/>
    </location>
</feature>
<evidence type="ECO:0000256" key="1">
    <source>
        <dbReference type="SAM" id="MobiDB-lite"/>
    </source>
</evidence>
<feature type="region of interest" description="Disordered" evidence="1">
    <location>
        <begin position="330"/>
        <end position="359"/>
    </location>
</feature>